<evidence type="ECO:0000256" key="15">
    <source>
        <dbReference type="PROSITE-ProRule" id="PRU01356"/>
    </source>
</evidence>
<gene>
    <name evidence="18" type="ORF">PPNO1_LOCUS6456</name>
</gene>
<dbReference type="PROSITE" id="PS52012">
    <property type="entry name" value="CFEM"/>
    <property type="match status" value="1"/>
</dbReference>
<dbReference type="SMART" id="SM00747">
    <property type="entry name" value="CFEM"/>
    <property type="match status" value="1"/>
</dbReference>
<dbReference type="Pfam" id="PF05730">
    <property type="entry name" value="CFEM"/>
    <property type="match status" value="1"/>
</dbReference>
<keyword evidence="12 15" id="KW-1015">Disulfide bond</keyword>
<keyword evidence="5" id="KW-0964">Secreted</keyword>
<keyword evidence="4" id="KW-1003">Cell membrane</keyword>
<keyword evidence="7" id="KW-0336">GPI-anchor</keyword>
<feature type="binding site" description="axial binding residue" evidence="15">
    <location>
        <position position="32"/>
    </location>
    <ligand>
        <name>heme</name>
        <dbReference type="ChEBI" id="CHEBI:30413"/>
    </ligand>
    <ligandPart>
        <name>Fe</name>
        <dbReference type="ChEBI" id="CHEBI:18248"/>
    </ligandPart>
</feature>
<comment type="subcellular location">
    <subcellularLocation>
        <location evidence="1">Cell membrane</location>
        <topology evidence="1">Lipid-anchor</topology>
        <topology evidence="1">GPI-anchor</topology>
    </subcellularLocation>
    <subcellularLocation>
        <location evidence="2">Secreted</location>
    </subcellularLocation>
</comment>
<keyword evidence="13" id="KW-0325">Glycoprotein</keyword>
<evidence type="ECO:0000256" key="5">
    <source>
        <dbReference type="ARBA" id="ARBA00022525"/>
    </source>
</evidence>
<dbReference type="AlphaFoldDB" id="A0A9P1H6E7"/>
<evidence type="ECO:0000256" key="16">
    <source>
        <dbReference type="SAM" id="MobiDB-lite"/>
    </source>
</evidence>
<feature type="compositionally biased region" description="Low complexity" evidence="16">
    <location>
        <begin position="91"/>
        <end position="122"/>
    </location>
</feature>
<proteinExistence type="inferred from homology"/>
<keyword evidence="14" id="KW-0449">Lipoprotein</keyword>
<comment type="similarity">
    <text evidence="3">Belongs to the RBT5 family.</text>
</comment>
<keyword evidence="10 15" id="KW-0408">Iron</keyword>
<keyword evidence="19" id="KW-1185">Reference proteome</keyword>
<dbReference type="PANTHER" id="PTHR37928:SF2">
    <property type="entry name" value="GPI ANCHORED CFEM DOMAIN PROTEIN (AFU_ORTHOLOGUE AFUA_6G10580)"/>
    <property type="match status" value="1"/>
</dbReference>
<evidence type="ECO:0000256" key="6">
    <source>
        <dbReference type="ARBA" id="ARBA00022617"/>
    </source>
</evidence>
<dbReference type="Proteomes" id="UP000838763">
    <property type="component" value="Unassembled WGS sequence"/>
</dbReference>
<evidence type="ECO:0000256" key="3">
    <source>
        <dbReference type="ARBA" id="ARBA00010031"/>
    </source>
</evidence>
<sequence length="151" mass="14356">MKHSRHERSPCAQSCVNGATSGTKIAGCNQGDIGCVCANSQFLDSIACCLADACDEAGQKAAVSFARALCGGAGVTVPEEVVCKSGGGGDSTASSTDKPTGADTSAGPDSTADSTADAPAATTSAAGDSAGAALTPVGGLLGGALAALFLL</sequence>
<feature type="domain" description="CFEM" evidence="17">
    <location>
        <begin position="1"/>
        <end position="97"/>
    </location>
</feature>
<keyword evidence="11" id="KW-0472">Membrane</keyword>
<evidence type="ECO:0000256" key="14">
    <source>
        <dbReference type="ARBA" id="ARBA00023288"/>
    </source>
</evidence>
<evidence type="ECO:0000256" key="12">
    <source>
        <dbReference type="ARBA" id="ARBA00023157"/>
    </source>
</evidence>
<dbReference type="InterPro" id="IPR008427">
    <property type="entry name" value="Extracellular_membr_CFEM_dom"/>
</dbReference>
<evidence type="ECO:0000256" key="2">
    <source>
        <dbReference type="ARBA" id="ARBA00004613"/>
    </source>
</evidence>
<dbReference type="PANTHER" id="PTHR37928">
    <property type="entry name" value="CFEM DOMAIN PROTEIN (AFU_ORTHOLOGUE AFUA_6G14090)"/>
    <property type="match status" value="1"/>
</dbReference>
<evidence type="ECO:0000256" key="7">
    <source>
        <dbReference type="ARBA" id="ARBA00022622"/>
    </source>
</evidence>
<feature type="region of interest" description="Disordered" evidence="16">
    <location>
        <begin position="85"/>
        <end position="122"/>
    </location>
</feature>
<comment type="caution">
    <text evidence="15">Lacks conserved residue(s) required for the propagation of feature annotation.</text>
</comment>
<evidence type="ECO:0000256" key="9">
    <source>
        <dbReference type="ARBA" id="ARBA00022729"/>
    </source>
</evidence>
<evidence type="ECO:0000256" key="1">
    <source>
        <dbReference type="ARBA" id="ARBA00004609"/>
    </source>
</evidence>
<keyword evidence="8 15" id="KW-0479">Metal-binding</keyword>
<dbReference type="GO" id="GO:0005886">
    <property type="term" value="C:plasma membrane"/>
    <property type="evidence" value="ECO:0007669"/>
    <property type="project" value="UniProtKB-SubCell"/>
</dbReference>
<feature type="disulfide bond" evidence="15">
    <location>
        <begin position="37"/>
        <end position="70"/>
    </location>
</feature>
<evidence type="ECO:0000313" key="18">
    <source>
        <dbReference type="EMBL" id="CAI4216810.1"/>
    </source>
</evidence>
<accession>A0A9P1H6E7</accession>
<evidence type="ECO:0000256" key="8">
    <source>
        <dbReference type="ARBA" id="ARBA00022723"/>
    </source>
</evidence>
<dbReference type="GO" id="GO:0098552">
    <property type="term" value="C:side of membrane"/>
    <property type="evidence" value="ECO:0007669"/>
    <property type="project" value="UniProtKB-KW"/>
</dbReference>
<dbReference type="GO" id="GO:0005576">
    <property type="term" value="C:extracellular region"/>
    <property type="evidence" value="ECO:0007669"/>
    <property type="project" value="UniProtKB-SubCell"/>
</dbReference>
<evidence type="ECO:0000313" key="19">
    <source>
        <dbReference type="Proteomes" id="UP000838763"/>
    </source>
</evidence>
<feature type="disulfide bond" evidence="15">
    <location>
        <begin position="28"/>
        <end position="35"/>
    </location>
</feature>
<organism evidence="18 19">
    <name type="scientific">Parascedosporium putredinis</name>
    <dbReference type="NCBI Taxonomy" id="1442378"/>
    <lineage>
        <taxon>Eukaryota</taxon>
        <taxon>Fungi</taxon>
        <taxon>Dikarya</taxon>
        <taxon>Ascomycota</taxon>
        <taxon>Pezizomycotina</taxon>
        <taxon>Sordariomycetes</taxon>
        <taxon>Hypocreomycetidae</taxon>
        <taxon>Microascales</taxon>
        <taxon>Microascaceae</taxon>
        <taxon>Parascedosporium</taxon>
    </lineage>
</organism>
<protein>
    <recommendedName>
        <fullName evidence="17">CFEM domain-containing protein</fullName>
    </recommendedName>
</protein>
<dbReference type="EMBL" id="CALLCH030000015">
    <property type="protein sequence ID" value="CAI4216810.1"/>
    <property type="molecule type" value="Genomic_DNA"/>
</dbReference>
<evidence type="ECO:0000256" key="13">
    <source>
        <dbReference type="ARBA" id="ARBA00023180"/>
    </source>
</evidence>
<evidence type="ECO:0000259" key="17">
    <source>
        <dbReference type="PROSITE" id="PS52012"/>
    </source>
</evidence>
<name>A0A9P1H6E7_9PEZI</name>
<evidence type="ECO:0000256" key="4">
    <source>
        <dbReference type="ARBA" id="ARBA00022475"/>
    </source>
</evidence>
<dbReference type="OrthoDB" id="3065412at2759"/>
<keyword evidence="9" id="KW-0732">Signal</keyword>
<reference evidence="18" key="1">
    <citation type="submission" date="2022-11" db="EMBL/GenBank/DDBJ databases">
        <authorList>
            <person name="Scott C."/>
            <person name="Bruce N."/>
        </authorList>
    </citation>
    <scope>NUCLEOTIDE SEQUENCE</scope>
</reference>
<keyword evidence="6 15" id="KW-0349">Heme</keyword>
<dbReference type="InterPro" id="IPR051735">
    <property type="entry name" value="CFEM_domain"/>
</dbReference>
<dbReference type="GO" id="GO:0046872">
    <property type="term" value="F:metal ion binding"/>
    <property type="evidence" value="ECO:0007669"/>
    <property type="project" value="UniProtKB-UniRule"/>
</dbReference>
<comment type="caution">
    <text evidence="18">The sequence shown here is derived from an EMBL/GenBank/DDBJ whole genome shotgun (WGS) entry which is preliminary data.</text>
</comment>
<evidence type="ECO:0000256" key="11">
    <source>
        <dbReference type="ARBA" id="ARBA00023136"/>
    </source>
</evidence>
<evidence type="ECO:0000256" key="10">
    <source>
        <dbReference type="ARBA" id="ARBA00023004"/>
    </source>
</evidence>